<sequence>MKRLADKKRCELSFEEGQWVFVKLQPYRQHSVALRKNQKLSMRYFGPFQIIQKIGAVAYKLSLPVEAKIHPVFHVSLLKKCDGDPGSQVNSIPLPLRTTEFGPSLQPVAILQYRTVLRNSQSIDQVLVQWERMIESENSWEDVNYMKHYFPSLILEDKDAFNGECNVMNAGRLKQVPVGPKRINEERHVQRSKEADVDKLADVEASPPVIRRSNRERRRNTRLT</sequence>
<keyword evidence="2" id="KW-1185">Reference proteome</keyword>
<proteinExistence type="predicted"/>
<organism evidence="1 2">
    <name type="scientific">Dioscorea alata</name>
    <name type="common">Purple yam</name>
    <dbReference type="NCBI Taxonomy" id="55571"/>
    <lineage>
        <taxon>Eukaryota</taxon>
        <taxon>Viridiplantae</taxon>
        <taxon>Streptophyta</taxon>
        <taxon>Embryophyta</taxon>
        <taxon>Tracheophyta</taxon>
        <taxon>Spermatophyta</taxon>
        <taxon>Magnoliopsida</taxon>
        <taxon>Liliopsida</taxon>
        <taxon>Dioscoreales</taxon>
        <taxon>Dioscoreaceae</taxon>
        <taxon>Dioscorea</taxon>
    </lineage>
</organism>
<evidence type="ECO:0000313" key="1">
    <source>
        <dbReference type="EMBL" id="KAH7651161.1"/>
    </source>
</evidence>
<accession>A0ACB7TRH8</accession>
<dbReference type="EMBL" id="CM037030">
    <property type="protein sequence ID" value="KAH7651161.1"/>
    <property type="molecule type" value="Genomic_DNA"/>
</dbReference>
<name>A0ACB7TRH8_DIOAL</name>
<comment type="caution">
    <text evidence="1">The sequence shown here is derived from an EMBL/GenBank/DDBJ whole genome shotgun (WGS) entry which is preliminary data.</text>
</comment>
<evidence type="ECO:0000313" key="2">
    <source>
        <dbReference type="Proteomes" id="UP000827976"/>
    </source>
</evidence>
<reference evidence="2" key="1">
    <citation type="journal article" date="2022" name="Nat. Commun.">
        <title>Chromosome evolution and the genetic basis of agronomically important traits in greater yam.</title>
        <authorList>
            <person name="Bredeson J.V."/>
            <person name="Lyons J.B."/>
            <person name="Oniyinde I.O."/>
            <person name="Okereke N.R."/>
            <person name="Kolade O."/>
            <person name="Nnabue I."/>
            <person name="Nwadili C.O."/>
            <person name="Hribova E."/>
            <person name="Parker M."/>
            <person name="Nwogha J."/>
            <person name="Shu S."/>
            <person name="Carlson J."/>
            <person name="Kariba R."/>
            <person name="Muthemba S."/>
            <person name="Knop K."/>
            <person name="Barton G.J."/>
            <person name="Sherwood A.V."/>
            <person name="Lopez-Montes A."/>
            <person name="Asiedu R."/>
            <person name="Jamnadass R."/>
            <person name="Muchugi A."/>
            <person name="Goodstein D."/>
            <person name="Egesi C.N."/>
            <person name="Featherston J."/>
            <person name="Asfaw A."/>
            <person name="Simpson G.G."/>
            <person name="Dolezel J."/>
            <person name="Hendre P.S."/>
            <person name="Van Deynze A."/>
            <person name="Kumar P.L."/>
            <person name="Obidiegwu J.E."/>
            <person name="Bhattacharjee R."/>
            <person name="Rokhsar D.S."/>
        </authorList>
    </citation>
    <scope>NUCLEOTIDE SEQUENCE [LARGE SCALE GENOMIC DNA]</scope>
    <source>
        <strain evidence="2">cv. TDa95/00328</strain>
    </source>
</reference>
<gene>
    <name evidence="1" type="ORF">IHE45_20G039000</name>
</gene>
<dbReference type="Proteomes" id="UP000827976">
    <property type="component" value="Chromosome 20"/>
</dbReference>
<protein>
    <submittedName>
        <fullName evidence="1">Chromo domain-like protein</fullName>
    </submittedName>
</protein>